<reference evidence="7" key="1">
    <citation type="journal article" date="2013" name="Syst. Appl. Microbiol.">
        <title>New insights into the archaeal diversity of a hypersaline microbial mat obtained by a metagenomic approach.</title>
        <authorList>
            <person name="Lopez-Lopez A."/>
            <person name="Richter M."/>
            <person name="Pena A."/>
            <person name="Tamames J."/>
            <person name="Rossello-Mora R."/>
        </authorList>
    </citation>
    <scope>NUCLEOTIDE SEQUENCE</scope>
</reference>
<evidence type="ECO:0000256" key="1">
    <source>
        <dbReference type="ARBA" id="ARBA00004651"/>
    </source>
</evidence>
<evidence type="ECO:0000256" key="3">
    <source>
        <dbReference type="ARBA" id="ARBA00022692"/>
    </source>
</evidence>
<feature type="transmembrane region" description="Helical" evidence="6">
    <location>
        <begin position="86"/>
        <end position="108"/>
    </location>
</feature>
<evidence type="ECO:0000256" key="5">
    <source>
        <dbReference type="ARBA" id="ARBA00023136"/>
    </source>
</evidence>
<dbReference type="AlphaFoldDB" id="M1Q1Q5"/>
<name>M1Q1Q5_9ZZZZ</name>
<evidence type="ECO:0000313" key="7">
    <source>
        <dbReference type="EMBL" id="AGF93187.1"/>
    </source>
</evidence>
<feature type="transmembrane region" description="Helical" evidence="6">
    <location>
        <begin position="7"/>
        <end position="25"/>
    </location>
</feature>
<comment type="subcellular location">
    <subcellularLocation>
        <location evidence="1">Cell membrane</location>
        <topology evidence="1">Multi-pass membrane protein</topology>
    </subcellularLocation>
</comment>
<keyword evidence="2" id="KW-1003">Cell membrane</keyword>
<feature type="transmembrane region" description="Helical" evidence="6">
    <location>
        <begin position="31"/>
        <end position="48"/>
    </location>
</feature>
<dbReference type="PANTHER" id="PTHR33931">
    <property type="entry name" value="HOLIN-LIKE PROTEIN CIDA-RELATED"/>
    <property type="match status" value="1"/>
</dbReference>
<keyword evidence="3 6" id="KW-0812">Transmembrane</keyword>
<evidence type="ECO:0000256" key="4">
    <source>
        <dbReference type="ARBA" id="ARBA00022989"/>
    </source>
</evidence>
<keyword evidence="5 6" id="KW-0472">Membrane</keyword>
<proteinExistence type="predicted"/>
<gene>
    <name evidence="7" type="ORF">FLSS-19_0020</name>
</gene>
<sequence>MEIMYKGIMIIFGFYFLGEVIVKFLNIPVPGNVLGMVLIVFSLSLGIINLEDVEKEAEFLVENMSVLFIPPGVGIILYWSLMKTQIVPILGALFISFLVTITITGKLVEVSR</sequence>
<protein>
    <submittedName>
        <fullName evidence="7">LrgA</fullName>
    </submittedName>
</protein>
<dbReference type="Pfam" id="PF03788">
    <property type="entry name" value="LrgA"/>
    <property type="match status" value="1"/>
</dbReference>
<dbReference type="EMBL" id="JX684084">
    <property type="protein sequence ID" value="AGF93187.1"/>
    <property type="molecule type" value="Genomic_DNA"/>
</dbReference>
<accession>M1Q1Q5</accession>
<dbReference type="InterPro" id="IPR005538">
    <property type="entry name" value="LrgA/CidA"/>
</dbReference>
<feature type="transmembrane region" description="Helical" evidence="6">
    <location>
        <begin position="60"/>
        <end position="80"/>
    </location>
</feature>
<dbReference type="GO" id="GO:0005886">
    <property type="term" value="C:plasma membrane"/>
    <property type="evidence" value="ECO:0007669"/>
    <property type="project" value="UniProtKB-SubCell"/>
</dbReference>
<keyword evidence="4 6" id="KW-1133">Transmembrane helix</keyword>
<evidence type="ECO:0000256" key="2">
    <source>
        <dbReference type="ARBA" id="ARBA00022475"/>
    </source>
</evidence>
<organism evidence="7">
    <name type="scientific">uncultured organism</name>
    <dbReference type="NCBI Taxonomy" id="155900"/>
    <lineage>
        <taxon>unclassified sequences</taxon>
        <taxon>environmental samples</taxon>
    </lineage>
</organism>
<dbReference type="PANTHER" id="PTHR33931:SF2">
    <property type="entry name" value="HOLIN-LIKE PROTEIN CIDA"/>
    <property type="match status" value="1"/>
</dbReference>
<evidence type="ECO:0000256" key="6">
    <source>
        <dbReference type="SAM" id="Phobius"/>
    </source>
</evidence>